<evidence type="ECO:0000256" key="5">
    <source>
        <dbReference type="SAM" id="MobiDB-lite"/>
    </source>
</evidence>
<evidence type="ECO:0000256" key="3">
    <source>
        <dbReference type="ARBA" id="ARBA00023237"/>
    </source>
</evidence>
<dbReference type="GO" id="GO:0009279">
    <property type="term" value="C:cell outer membrane"/>
    <property type="evidence" value="ECO:0007669"/>
    <property type="project" value="UniProtKB-SubCell"/>
</dbReference>
<dbReference type="OrthoDB" id="5243843at2"/>
<dbReference type="Pfam" id="PF00691">
    <property type="entry name" value="OmpA"/>
    <property type="match status" value="1"/>
</dbReference>
<evidence type="ECO:0000256" key="2">
    <source>
        <dbReference type="ARBA" id="ARBA00023136"/>
    </source>
</evidence>
<dbReference type="InterPro" id="IPR050330">
    <property type="entry name" value="Bact_OuterMem_StrucFunc"/>
</dbReference>
<evidence type="ECO:0000256" key="6">
    <source>
        <dbReference type="SAM" id="SignalP"/>
    </source>
</evidence>
<proteinExistence type="predicted"/>
<dbReference type="EMBL" id="FZOR01000006">
    <property type="protein sequence ID" value="SNS60677.1"/>
    <property type="molecule type" value="Genomic_DNA"/>
</dbReference>
<evidence type="ECO:0000256" key="1">
    <source>
        <dbReference type="ARBA" id="ARBA00004442"/>
    </source>
</evidence>
<keyword evidence="9" id="KW-1185">Reference proteome</keyword>
<sequence>MTGIQGALAALTALPLVLLAGCDGGGGGSPAERGTAERGTAQSRRPYSGPAAKDAWSALGGGHSRLEVRAVERYRDRSVLRLYVTNPEREPRSYSFATSAAGTAFGELNFRLVDPVGHKAYGPLYDRDGQGNTVGSDIRFTSVRPGVRYEMLVVFPPVPESVRTITVITPTTAGEFTGIPVVEGKGDGGPTAPVVDGGSPPAPGATVAFKMRERNGDAYGRSEDLYGLTEGEVQSTATSGSEQTIGLHTDVLFDFDKATLSTRAKAILDEVANETRAKADPAKPPILITGHTDGKGRPDYNMSLSQRRADAVLEELRARLGTAYQYKAQGKGETEPVAREGGADDEKARRKNRRVEVSYQIKQQTTETTSTTATARVDKPGTGSGAPAPFHPDGATVASRTAEIGRIAGQKRRIDVKPFYRDGAYLVAVFEITNLGPQDLLPTDDYMGGDGSYGRFGAFSVIDPATGTAYRGVRMGPTDKTRVNLRFVDPGWAIFRTEQGTANRGFFYVPAPPPSVKAVTFDAGAFGKIPDIPVE</sequence>
<dbReference type="Proteomes" id="UP000198318">
    <property type="component" value="Unassembled WGS sequence"/>
</dbReference>
<dbReference type="RefSeq" id="WP_089325515.1">
    <property type="nucleotide sequence ID" value="NZ_FZOR01000006.1"/>
</dbReference>
<reference evidence="8 9" key="1">
    <citation type="submission" date="2017-06" db="EMBL/GenBank/DDBJ databases">
        <authorList>
            <person name="Kim H.J."/>
            <person name="Triplett B.A."/>
        </authorList>
    </citation>
    <scope>NUCLEOTIDE SEQUENCE [LARGE SCALE GENOMIC DNA]</scope>
    <source>
        <strain evidence="8 9">DSM 44715</strain>
    </source>
</reference>
<evidence type="ECO:0000259" key="7">
    <source>
        <dbReference type="PROSITE" id="PS51123"/>
    </source>
</evidence>
<dbReference type="InterPro" id="IPR006664">
    <property type="entry name" value="OMP_bac"/>
</dbReference>
<feature type="domain" description="OmpA-like" evidence="7">
    <location>
        <begin position="240"/>
        <end position="363"/>
    </location>
</feature>
<dbReference type="PRINTS" id="PR01021">
    <property type="entry name" value="OMPADOMAIN"/>
</dbReference>
<dbReference type="PROSITE" id="PS51123">
    <property type="entry name" value="OMPA_2"/>
    <property type="match status" value="1"/>
</dbReference>
<accession>A0A239FUJ6</accession>
<protein>
    <submittedName>
        <fullName evidence="8">Outer membrane protein OmpA</fullName>
    </submittedName>
</protein>
<feature type="region of interest" description="Disordered" evidence="5">
    <location>
        <begin position="27"/>
        <end position="54"/>
    </location>
</feature>
<evidence type="ECO:0000256" key="4">
    <source>
        <dbReference type="PROSITE-ProRule" id="PRU00473"/>
    </source>
</evidence>
<feature type="region of interest" description="Disordered" evidence="5">
    <location>
        <begin position="276"/>
        <end position="298"/>
    </location>
</feature>
<feature type="chain" id="PRO_5039046801" evidence="6">
    <location>
        <begin position="21"/>
        <end position="535"/>
    </location>
</feature>
<organism evidence="8 9">
    <name type="scientific">Actinomadura meyerae</name>
    <dbReference type="NCBI Taxonomy" id="240840"/>
    <lineage>
        <taxon>Bacteria</taxon>
        <taxon>Bacillati</taxon>
        <taxon>Actinomycetota</taxon>
        <taxon>Actinomycetes</taxon>
        <taxon>Streptosporangiales</taxon>
        <taxon>Thermomonosporaceae</taxon>
        <taxon>Actinomadura</taxon>
    </lineage>
</organism>
<evidence type="ECO:0000313" key="9">
    <source>
        <dbReference type="Proteomes" id="UP000198318"/>
    </source>
</evidence>
<keyword evidence="3" id="KW-0998">Cell outer membrane</keyword>
<keyword evidence="2 4" id="KW-0472">Membrane</keyword>
<feature type="compositionally biased region" description="Low complexity" evidence="5">
    <location>
        <begin position="365"/>
        <end position="375"/>
    </location>
</feature>
<dbReference type="InterPro" id="IPR006665">
    <property type="entry name" value="OmpA-like"/>
</dbReference>
<gene>
    <name evidence="8" type="ORF">SAMN05443665_1006184</name>
</gene>
<dbReference type="PANTHER" id="PTHR30329:SF21">
    <property type="entry name" value="LIPOPROTEIN YIAD-RELATED"/>
    <property type="match status" value="1"/>
</dbReference>
<dbReference type="PANTHER" id="PTHR30329">
    <property type="entry name" value="STATOR ELEMENT OF FLAGELLAR MOTOR COMPLEX"/>
    <property type="match status" value="1"/>
</dbReference>
<comment type="subcellular location">
    <subcellularLocation>
        <location evidence="1">Cell outer membrane</location>
    </subcellularLocation>
</comment>
<dbReference type="Gene3D" id="3.30.1330.60">
    <property type="entry name" value="OmpA-like domain"/>
    <property type="match status" value="1"/>
</dbReference>
<dbReference type="InterPro" id="IPR036737">
    <property type="entry name" value="OmpA-like_sf"/>
</dbReference>
<feature type="compositionally biased region" description="Basic and acidic residues" evidence="5">
    <location>
        <begin position="330"/>
        <end position="348"/>
    </location>
</feature>
<dbReference type="SUPFAM" id="SSF103088">
    <property type="entry name" value="OmpA-like"/>
    <property type="match status" value="1"/>
</dbReference>
<dbReference type="AlphaFoldDB" id="A0A239FUJ6"/>
<keyword evidence="6" id="KW-0732">Signal</keyword>
<feature type="signal peptide" evidence="6">
    <location>
        <begin position="1"/>
        <end position="20"/>
    </location>
</feature>
<evidence type="ECO:0000313" key="8">
    <source>
        <dbReference type="EMBL" id="SNS60677.1"/>
    </source>
</evidence>
<dbReference type="CDD" id="cd07185">
    <property type="entry name" value="OmpA_C-like"/>
    <property type="match status" value="1"/>
</dbReference>
<name>A0A239FUJ6_9ACTN</name>
<feature type="region of interest" description="Disordered" evidence="5">
    <location>
        <begin position="327"/>
        <end position="394"/>
    </location>
</feature>